<dbReference type="EMBL" id="QOVM01000003">
    <property type="protein sequence ID" value="RXG22630.1"/>
    <property type="molecule type" value="Genomic_DNA"/>
</dbReference>
<name>A0A4Q0P7E6_9FLAO</name>
<dbReference type="InterPro" id="IPR001241">
    <property type="entry name" value="Topo_IIA"/>
</dbReference>
<evidence type="ECO:0000313" key="12">
    <source>
        <dbReference type="EMBL" id="RXG22630.1"/>
    </source>
</evidence>
<dbReference type="RefSeq" id="WP_128757620.1">
    <property type="nucleotide sequence ID" value="NZ_JASMRS010000003.1"/>
</dbReference>
<dbReference type="Gene3D" id="3.30.230.10">
    <property type="match status" value="1"/>
</dbReference>
<protein>
    <recommendedName>
        <fullName evidence="10">DNA gyrase subunit B</fullName>
        <ecNumber evidence="10">5.6.2.2</ecNumber>
    </recommendedName>
</protein>
<dbReference type="InterPro" id="IPR013506">
    <property type="entry name" value="Topo_IIA_bsu_dom2"/>
</dbReference>
<keyword evidence="13" id="KW-1185">Reference proteome</keyword>
<dbReference type="Pfam" id="PF02518">
    <property type="entry name" value="HATPase_c"/>
    <property type="match status" value="1"/>
</dbReference>
<comment type="similarity">
    <text evidence="2 10">Belongs to the type II topoisomerase GyrB family.</text>
</comment>
<proteinExistence type="inferred from homology"/>
<evidence type="ECO:0000256" key="6">
    <source>
        <dbReference type="ARBA" id="ARBA00022842"/>
    </source>
</evidence>
<comment type="cofactor">
    <cofactor evidence="10">
        <name>Mg(2+)</name>
        <dbReference type="ChEBI" id="CHEBI:18420"/>
    </cofactor>
    <cofactor evidence="10">
        <name>Mn(2+)</name>
        <dbReference type="ChEBI" id="CHEBI:29035"/>
    </cofactor>
    <cofactor evidence="10">
        <name>Ca(2+)</name>
        <dbReference type="ChEBI" id="CHEBI:29108"/>
    </cofactor>
    <text evidence="10">Binds two Mg(2+) per subunit. The magnesium ions form salt bridges with both the protein and the DNA. Can also accept other divalent metal cations, such as Mn(2+) or Ca(2+).</text>
</comment>
<dbReference type="SUPFAM" id="SSF55874">
    <property type="entry name" value="ATPase domain of HSP90 chaperone/DNA topoisomerase II/histidine kinase"/>
    <property type="match status" value="1"/>
</dbReference>
<evidence type="ECO:0000256" key="9">
    <source>
        <dbReference type="ARBA" id="ARBA00023235"/>
    </source>
</evidence>
<feature type="binding site" evidence="10">
    <location>
        <position position="512"/>
    </location>
    <ligand>
        <name>Mg(2+)</name>
        <dbReference type="ChEBI" id="CHEBI:18420"/>
        <label>1</label>
        <note>catalytic</note>
    </ligand>
</feature>
<dbReference type="SUPFAM" id="SSF56719">
    <property type="entry name" value="Type II DNA topoisomerase"/>
    <property type="match status" value="1"/>
</dbReference>
<feature type="site" description="Interaction with DNA" evidence="10">
    <location>
        <position position="459"/>
    </location>
</feature>
<feature type="domain" description="Toprim" evidence="11">
    <location>
        <begin position="428"/>
        <end position="547"/>
    </location>
</feature>
<dbReference type="InterPro" id="IPR013759">
    <property type="entry name" value="Topo_IIA_B_C"/>
</dbReference>
<comment type="catalytic activity">
    <reaction evidence="1 10">
        <text>ATP-dependent breakage, passage and rejoining of double-stranded DNA.</text>
        <dbReference type="EC" id="5.6.2.2"/>
    </reaction>
</comment>
<dbReference type="InterPro" id="IPR011557">
    <property type="entry name" value="GyrB"/>
</dbReference>
<keyword evidence="7 10" id="KW-0799">Topoisomerase</keyword>
<comment type="caution">
    <text evidence="12">The sequence shown here is derived from an EMBL/GenBank/DDBJ whole genome shotgun (WGS) entry which is preliminary data.</text>
</comment>
<dbReference type="InterPro" id="IPR006171">
    <property type="entry name" value="TOPRIM_dom"/>
</dbReference>
<dbReference type="PROSITE" id="PS00177">
    <property type="entry name" value="TOPOISOMERASE_II"/>
    <property type="match status" value="1"/>
</dbReference>
<dbReference type="InterPro" id="IPR013760">
    <property type="entry name" value="Topo_IIA-like_dom_sf"/>
</dbReference>
<comment type="subunit">
    <text evidence="10">Heterotetramer, composed of two GyrA and two GyrB chains. In the heterotetramer, GyrA contains the active site tyrosine that forms a transient covalent intermediate with DNA, while GyrB binds cofactors and catalyzes ATP hydrolysis.</text>
</comment>
<dbReference type="CDD" id="cd00822">
    <property type="entry name" value="TopoII_Trans_DNA_gyrase"/>
    <property type="match status" value="1"/>
</dbReference>
<comment type="miscellaneous">
    <text evidence="10">Few gyrases are as efficient as E.coli at forming negative supercoils. Not all organisms have 2 type II topoisomerases; in organisms with a single type II topoisomerase this enzyme also has to decatenate newly replicated chromosomes.</text>
</comment>
<evidence type="ECO:0000256" key="4">
    <source>
        <dbReference type="ARBA" id="ARBA00022741"/>
    </source>
</evidence>
<dbReference type="FunFam" id="3.30.565.10:FF:000002">
    <property type="entry name" value="DNA gyrase subunit B"/>
    <property type="match status" value="1"/>
</dbReference>
<dbReference type="SUPFAM" id="SSF54211">
    <property type="entry name" value="Ribosomal protein S5 domain 2-like"/>
    <property type="match status" value="1"/>
</dbReference>
<dbReference type="GO" id="GO:0046872">
    <property type="term" value="F:metal ion binding"/>
    <property type="evidence" value="ECO:0007669"/>
    <property type="project" value="UniProtKB-KW"/>
</dbReference>
<dbReference type="GO" id="GO:0006261">
    <property type="term" value="P:DNA-templated DNA replication"/>
    <property type="evidence" value="ECO:0007669"/>
    <property type="project" value="UniProtKB-UniRule"/>
</dbReference>
<comment type="function">
    <text evidence="10">A type II topoisomerase that negatively supercoils closed circular double-stranded (ds) DNA in an ATP-dependent manner to modulate DNA topology and maintain chromosomes in an underwound state. Negative supercoiling favors strand separation, and DNA replication, transcription, recombination and repair, all of which involve strand separation. Also able to catalyze the interconversion of other topological isomers of dsDNA rings, including catenanes and knotted rings. Type II topoisomerases break and join 2 DNA strands simultaneously in an ATP-dependent manner.</text>
</comment>
<dbReference type="EC" id="5.6.2.2" evidence="10"/>
<dbReference type="PANTHER" id="PTHR45866:SF1">
    <property type="entry name" value="DNA GYRASE SUBUNIT B, MITOCHONDRIAL"/>
    <property type="match status" value="1"/>
</dbReference>
<keyword evidence="4 10" id="KW-0547">Nucleotide-binding</keyword>
<dbReference type="AlphaFoldDB" id="A0A4Q0P7E6"/>
<dbReference type="InterPro" id="IPR020568">
    <property type="entry name" value="Ribosomal_Su5_D2-typ_SF"/>
</dbReference>
<dbReference type="NCBIfam" id="TIGR01059">
    <property type="entry name" value="gyrB"/>
    <property type="match status" value="1"/>
</dbReference>
<evidence type="ECO:0000259" key="11">
    <source>
        <dbReference type="PROSITE" id="PS50880"/>
    </source>
</evidence>
<evidence type="ECO:0000256" key="8">
    <source>
        <dbReference type="ARBA" id="ARBA00023125"/>
    </source>
</evidence>
<dbReference type="PRINTS" id="PR01159">
    <property type="entry name" value="DNAGYRASEB"/>
</dbReference>
<dbReference type="FunFam" id="3.40.50.670:FF:000002">
    <property type="entry name" value="DNA gyrase subunit B"/>
    <property type="match status" value="1"/>
</dbReference>
<feature type="binding site" evidence="10">
    <location>
        <position position="434"/>
    </location>
    <ligand>
        <name>Mg(2+)</name>
        <dbReference type="ChEBI" id="CHEBI:18420"/>
        <label>1</label>
        <note>catalytic</note>
    </ligand>
</feature>
<gene>
    <name evidence="10" type="primary">gyrB</name>
    <name evidence="12" type="ORF">DSM00_1732</name>
</gene>
<dbReference type="CDD" id="cd16928">
    <property type="entry name" value="HATPase_GyrB-like"/>
    <property type="match status" value="1"/>
</dbReference>
<organism evidence="12 13">
    <name type="scientific">Leeuwenhoekiella aequorea</name>
    <dbReference type="NCBI Taxonomy" id="283736"/>
    <lineage>
        <taxon>Bacteria</taxon>
        <taxon>Pseudomonadati</taxon>
        <taxon>Bacteroidota</taxon>
        <taxon>Flavobacteriia</taxon>
        <taxon>Flavobacteriales</taxon>
        <taxon>Flavobacteriaceae</taxon>
        <taxon>Leeuwenhoekiella</taxon>
    </lineage>
</organism>
<dbReference type="PROSITE" id="PS50880">
    <property type="entry name" value="TOPRIM"/>
    <property type="match status" value="1"/>
</dbReference>
<dbReference type="SMART" id="SM00387">
    <property type="entry name" value="HATPase_c"/>
    <property type="match status" value="1"/>
</dbReference>
<dbReference type="PRINTS" id="PR00418">
    <property type="entry name" value="TPI2FAMILY"/>
</dbReference>
<dbReference type="GO" id="GO:0003677">
    <property type="term" value="F:DNA binding"/>
    <property type="evidence" value="ECO:0007669"/>
    <property type="project" value="UniProtKB-KW"/>
</dbReference>
<feature type="binding site" evidence="10">
    <location>
        <position position="512"/>
    </location>
    <ligand>
        <name>Mg(2+)</name>
        <dbReference type="ChEBI" id="CHEBI:18420"/>
        <label>2</label>
    </ligand>
</feature>
<evidence type="ECO:0000256" key="7">
    <source>
        <dbReference type="ARBA" id="ARBA00023029"/>
    </source>
</evidence>
<dbReference type="HAMAP" id="MF_01898">
    <property type="entry name" value="GyrB"/>
    <property type="match status" value="1"/>
</dbReference>
<evidence type="ECO:0000256" key="10">
    <source>
        <dbReference type="HAMAP-Rule" id="MF_01898"/>
    </source>
</evidence>
<sequence length="646" mass="71995">MSEEANKKQYSADSIQALEGMEHVRMRPSMYIGDVGVRGLHHLVYEVVDNSIDEAMAGHCDAIDVVINENNSISVKDNGRGIPVDLHKKEGVSALQVVMTKIGAGGKFDKDSYKVSGGLHGVGVSCVNALSDHLRATVYRDGKIWEQEYEKGKAMYPVKAIGDTTDRGTAVTFLPDPTIFQQTIEFNYDTLASRMRELSYLNKGITITLIDKRRKNDKGEYDVETFHSEEGLKEFVRFMDGNRQPIIGHVISMEGEKNDIPVEVAMIYNDSYAENLHSYVNNINTHEGGTHLAGFRRGLTTSLKKYADASGLLDKLKFDIAGDDFREGLTAIISVKVAEPQFEGQTKTKLGNREVTSAVSQAVSEMLEIYLEEHPDDAKTIVQKVILAAQARHAAKKAREMVQRKTVMSIGGLPGKLADCSETDPAACEVFLVEGDSAGGTAKMGRDRNFQAILPLRGKILNVEKAMQHKVFENEEIKNIFTALGVTIGTEEDSKALNLSKLRYHKIVIMCDADVDGSHIATLILTFFFRYMRELVEGGHVYIATPPLYLVKKGKKMRYAWSEKERDEYNDAMGGSAGIQRYKGLGEMNAEQLWDTTMNPEFRTLRQVTIDNGTEADRIFSMLMGDEVPPRREFIEKNAIYANIDV</sequence>
<dbReference type="InterPro" id="IPR036890">
    <property type="entry name" value="HATPase_C_sf"/>
</dbReference>
<dbReference type="Pfam" id="PF01751">
    <property type="entry name" value="Toprim"/>
    <property type="match status" value="1"/>
</dbReference>
<evidence type="ECO:0000256" key="1">
    <source>
        <dbReference type="ARBA" id="ARBA00000185"/>
    </source>
</evidence>
<evidence type="ECO:0000256" key="3">
    <source>
        <dbReference type="ARBA" id="ARBA00022723"/>
    </source>
</evidence>
<dbReference type="Pfam" id="PF00204">
    <property type="entry name" value="DNA_gyraseB"/>
    <property type="match status" value="1"/>
</dbReference>
<dbReference type="Proteomes" id="UP000289238">
    <property type="component" value="Unassembled WGS sequence"/>
</dbReference>
<dbReference type="InterPro" id="IPR003594">
    <property type="entry name" value="HATPase_dom"/>
</dbReference>
<dbReference type="CDD" id="cd03366">
    <property type="entry name" value="TOPRIM_TopoIIA_GyrB"/>
    <property type="match status" value="1"/>
</dbReference>
<dbReference type="OrthoDB" id="9802808at2"/>
<dbReference type="GO" id="GO:0006265">
    <property type="term" value="P:DNA topological change"/>
    <property type="evidence" value="ECO:0007669"/>
    <property type="project" value="UniProtKB-UniRule"/>
</dbReference>
<dbReference type="InterPro" id="IPR014721">
    <property type="entry name" value="Ribsml_uS5_D2-typ_fold_subgr"/>
</dbReference>
<evidence type="ECO:0000313" key="13">
    <source>
        <dbReference type="Proteomes" id="UP000289238"/>
    </source>
</evidence>
<keyword evidence="6 10" id="KW-0460">Magnesium</keyword>
<dbReference type="GO" id="GO:0005524">
    <property type="term" value="F:ATP binding"/>
    <property type="evidence" value="ECO:0007669"/>
    <property type="project" value="UniProtKB-UniRule"/>
</dbReference>
<evidence type="ECO:0000256" key="2">
    <source>
        <dbReference type="ARBA" id="ARBA00010708"/>
    </source>
</evidence>
<reference evidence="12 13" key="1">
    <citation type="submission" date="2018-07" db="EMBL/GenBank/DDBJ databases">
        <title>Leeuwenhoekiella genomics.</title>
        <authorList>
            <person name="Tahon G."/>
            <person name="Willems A."/>
        </authorList>
    </citation>
    <scope>NUCLEOTIDE SEQUENCE [LARGE SCALE GENOMIC DNA]</scope>
    <source>
        <strain evidence="12 13">LMG 22550</strain>
    </source>
</reference>
<dbReference type="GO" id="GO:0005737">
    <property type="term" value="C:cytoplasm"/>
    <property type="evidence" value="ECO:0007669"/>
    <property type="project" value="UniProtKB-SubCell"/>
</dbReference>
<dbReference type="NCBIfam" id="NF004189">
    <property type="entry name" value="PRK05644.1"/>
    <property type="match status" value="1"/>
</dbReference>
<feature type="site" description="Interaction with DNA" evidence="10">
    <location>
        <position position="462"/>
    </location>
</feature>
<dbReference type="PANTHER" id="PTHR45866">
    <property type="entry name" value="DNA GYRASE/TOPOISOMERASE SUBUNIT B"/>
    <property type="match status" value="1"/>
</dbReference>
<dbReference type="NCBIfam" id="NF011501">
    <property type="entry name" value="PRK14939.1"/>
    <property type="match status" value="1"/>
</dbReference>
<dbReference type="GO" id="GO:0034335">
    <property type="term" value="F:DNA negative supercoiling activity"/>
    <property type="evidence" value="ECO:0007669"/>
    <property type="project" value="UniProtKB-ARBA"/>
</dbReference>
<comment type="subcellular location">
    <subcellularLocation>
        <location evidence="10">Cytoplasm</location>
    </subcellularLocation>
</comment>
<dbReference type="InterPro" id="IPR002288">
    <property type="entry name" value="DNA_gyrase_B_C"/>
</dbReference>
<dbReference type="Gene3D" id="3.40.50.670">
    <property type="match status" value="1"/>
</dbReference>
<keyword evidence="8" id="KW-0238">DNA-binding</keyword>
<evidence type="ECO:0000256" key="5">
    <source>
        <dbReference type="ARBA" id="ARBA00022840"/>
    </source>
</evidence>
<dbReference type="InterPro" id="IPR034160">
    <property type="entry name" value="TOPRIM_GyrB"/>
</dbReference>
<dbReference type="FunFam" id="3.30.230.10:FF:000005">
    <property type="entry name" value="DNA gyrase subunit B"/>
    <property type="match status" value="1"/>
</dbReference>
<dbReference type="InterPro" id="IPR018522">
    <property type="entry name" value="TopoIIA_CS"/>
</dbReference>
<keyword evidence="5 10" id="KW-0067">ATP-binding</keyword>
<keyword evidence="9 10" id="KW-0413">Isomerase</keyword>
<dbReference type="Gene3D" id="3.30.565.10">
    <property type="entry name" value="Histidine kinase-like ATPase, C-terminal domain"/>
    <property type="match status" value="1"/>
</dbReference>
<dbReference type="Pfam" id="PF00986">
    <property type="entry name" value="DNA_gyraseB_C"/>
    <property type="match status" value="1"/>
</dbReference>
<dbReference type="SMART" id="SM00433">
    <property type="entry name" value="TOP2c"/>
    <property type="match status" value="1"/>
</dbReference>
<dbReference type="GO" id="GO:0005694">
    <property type="term" value="C:chromosome"/>
    <property type="evidence" value="ECO:0007669"/>
    <property type="project" value="InterPro"/>
</dbReference>
<keyword evidence="3 10" id="KW-0479">Metal-binding</keyword>
<accession>A0A4Q0P7E6</accession>
<feature type="binding site" evidence="10">
    <location>
        <position position="514"/>
    </location>
    <ligand>
        <name>Mg(2+)</name>
        <dbReference type="ChEBI" id="CHEBI:18420"/>
        <label>2</label>
    </ligand>
</feature>
<dbReference type="InterPro" id="IPR000565">
    <property type="entry name" value="Topo_IIA_B"/>
</dbReference>
<keyword evidence="10" id="KW-0963">Cytoplasm</keyword>